<feature type="compositionally biased region" description="Basic and acidic residues" evidence="3">
    <location>
        <begin position="143"/>
        <end position="163"/>
    </location>
</feature>
<dbReference type="PROSITE" id="PS50935">
    <property type="entry name" value="SSB"/>
    <property type="match status" value="1"/>
</dbReference>
<evidence type="ECO:0000313" key="5">
    <source>
        <dbReference type="Proteomes" id="UP001174909"/>
    </source>
</evidence>
<gene>
    <name evidence="4" type="ORF">GBAR_LOCUS22993</name>
</gene>
<dbReference type="GO" id="GO:0003697">
    <property type="term" value="F:single-stranded DNA binding"/>
    <property type="evidence" value="ECO:0007669"/>
    <property type="project" value="InterPro"/>
</dbReference>
<organism evidence="4 5">
    <name type="scientific">Geodia barretti</name>
    <name type="common">Barrett's horny sponge</name>
    <dbReference type="NCBI Taxonomy" id="519541"/>
    <lineage>
        <taxon>Eukaryota</taxon>
        <taxon>Metazoa</taxon>
        <taxon>Porifera</taxon>
        <taxon>Demospongiae</taxon>
        <taxon>Heteroscleromorpha</taxon>
        <taxon>Tetractinellida</taxon>
        <taxon>Astrophorina</taxon>
        <taxon>Geodiidae</taxon>
        <taxon>Geodia</taxon>
    </lineage>
</organism>
<dbReference type="Proteomes" id="UP001174909">
    <property type="component" value="Unassembled WGS sequence"/>
</dbReference>
<evidence type="ECO:0000256" key="1">
    <source>
        <dbReference type="ARBA" id="ARBA00023125"/>
    </source>
</evidence>
<dbReference type="PANTHER" id="PTHR10302:SF0">
    <property type="entry name" value="SINGLE-STRANDED DNA-BINDING PROTEIN, MITOCHONDRIAL"/>
    <property type="match status" value="1"/>
</dbReference>
<dbReference type="AlphaFoldDB" id="A0AA35T5J2"/>
<keyword evidence="1 2" id="KW-0238">DNA-binding</keyword>
<dbReference type="InterPro" id="IPR012340">
    <property type="entry name" value="NA-bd_OB-fold"/>
</dbReference>
<dbReference type="PANTHER" id="PTHR10302">
    <property type="entry name" value="SINGLE-STRANDED DNA-BINDING PROTEIN"/>
    <property type="match status" value="1"/>
</dbReference>
<evidence type="ECO:0000313" key="4">
    <source>
        <dbReference type="EMBL" id="CAI8041343.1"/>
    </source>
</evidence>
<dbReference type="GO" id="GO:0006264">
    <property type="term" value="P:mitochondrial DNA replication"/>
    <property type="evidence" value="ECO:0007669"/>
    <property type="project" value="TreeGrafter"/>
</dbReference>
<dbReference type="InterPro" id="IPR011344">
    <property type="entry name" value="ssDNA-bd"/>
</dbReference>
<dbReference type="NCBIfam" id="TIGR00621">
    <property type="entry name" value="ssb"/>
    <property type="match status" value="1"/>
</dbReference>
<keyword evidence="5" id="KW-1185">Reference proteome</keyword>
<evidence type="ECO:0000256" key="3">
    <source>
        <dbReference type="SAM" id="MobiDB-lite"/>
    </source>
</evidence>
<accession>A0AA35T5J2</accession>
<dbReference type="CDD" id="cd04496">
    <property type="entry name" value="SSB_OBF"/>
    <property type="match status" value="1"/>
</dbReference>
<evidence type="ECO:0000256" key="2">
    <source>
        <dbReference type="PROSITE-ProRule" id="PRU00252"/>
    </source>
</evidence>
<dbReference type="Gene3D" id="2.40.50.140">
    <property type="entry name" value="Nucleic acid-binding proteins"/>
    <property type="match status" value="1"/>
</dbReference>
<reference evidence="4" key="1">
    <citation type="submission" date="2023-03" db="EMBL/GenBank/DDBJ databases">
        <authorList>
            <person name="Steffen K."/>
            <person name="Cardenas P."/>
        </authorList>
    </citation>
    <scope>NUCLEOTIDE SEQUENCE</scope>
</reference>
<dbReference type="InterPro" id="IPR000424">
    <property type="entry name" value="Primosome_PriB/ssb"/>
</dbReference>
<proteinExistence type="predicted"/>
<protein>
    <submittedName>
        <fullName evidence="4">Single-stranded DNA-binding protein, mitochondrial</fullName>
    </submittedName>
</protein>
<feature type="region of interest" description="Disordered" evidence="3">
    <location>
        <begin position="140"/>
        <end position="163"/>
    </location>
</feature>
<dbReference type="Pfam" id="PF00436">
    <property type="entry name" value="SSB"/>
    <property type="match status" value="1"/>
</dbReference>
<dbReference type="SUPFAM" id="SSF50249">
    <property type="entry name" value="Nucleic acid-binding proteins"/>
    <property type="match status" value="1"/>
</dbReference>
<dbReference type="GO" id="GO:0042645">
    <property type="term" value="C:mitochondrial nucleoid"/>
    <property type="evidence" value="ECO:0007669"/>
    <property type="project" value="TreeGrafter"/>
</dbReference>
<dbReference type="EMBL" id="CASHTH010003181">
    <property type="protein sequence ID" value="CAI8041343.1"/>
    <property type="molecule type" value="Genomic_DNA"/>
</dbReference>
<sequence length="163" mass="18522">MLLRKFIQPAVATRFLSTTAPLHREKYINRVQLLGRVGRDPEQRGDAYPVVFFPLATAHTIRSSNQDEPVGEEEGSERVITSWHNITIGQPWFRKYVMDYVTRGSRVIIDGSLAYHKSTLPDGSVRVSANVKAKELIILSTPRQDEESRGPRYDDDFHSPPDS</sequence>
<name>A0AA35T5J2_GEOBA</name>
<comment type="caution">
    <text evidence="4">The sequence shown here is derived from an EMBL/GenBank/DDBJ whole genome shotgun (WGS) entry which is preliminary data.</text>
</comment>